<dbReference type="RefSeq" id="WP_010877650.1">
    <property type="nucleotide sequence ID" value="NC_000917.1"/>
</dbReference>
<dbReference type="GeneID" id="1483349"/>
<name>O30099_ARCFU</name>
<dbReference type="AlphaFoldDB" id="O30099"/>
<accession>O30099</accession>
<dbReference type="PaxDb" id="224325-AF_0138"/>
<dbReference type="InterPro" id="IPR032874">
    <property type="entry name" value="DDE_dom"/>
</dbReference>
<protein>
    <submittedName>
        <fullName evidence="2">Transposase IS240-A</fullName>
    </submittedName>
</protein>
<evidence type="ECO:0000259" key="1">
    <source>
        <dbReference type="Pfam" id="PF13610"/>
    </source>
</evidence>
<feature type="domain" description="DDE" evidence="1">
    <location>
        <begin position="55"/>
        <end position="130"/>
    </location>
</feature>
<sequence length="143" mass="16662">MPLEVKILGIAPTSDIFYEENGQDPLIRFRTTPCRIKKFEEKLPISTEKKQRNLVAIDETVVKANGKRYYVFAAMDVERNELILMRVYTARNHLTAKSFVKEVLNYCEGKPKFVVDKAPWLKSALESFGLEYEHETFREEKQG</sequence>
<proteinExistence type="predicted"/>
<organism evidence="2 3">
    <name type="scientific">Archaeoglobus fulgidus (strain ATCC 49558 / DSM 4304 / JCM 9628 / NBRC 100126 / VC-16)</name>
    <dbReference type="NCBI Taxonomy" id="224325"/>
    <lineage>
        <taxon>Archaea</taxon>
        <taxon>Methanobacteriati</taxon>
        <taxon>Methanobacteriota</taxon>
        <taxon>Archaeoglobi</taxon>
        <taxon>Archaeoglobales</taxon>
        <taxon>Archaeoglobaceae</taxon>
        <taxon>Archaeoglobus</taxon>
    </lineage>
</organism>
<dbReference type="HOGENOM" id="CLU_079548_0_0_2"/>
<dbReference type="PANTHER" id="PTHR39967">
    <property type="match status" value="1"/>
</dbReference>
<keyword evidence="3" id="KW-1185">Reference proteome</keyword>
<dbReference type="PANTHER" id="PTHR39967:SF1">
    <property type="entry name" value="ISH14-TYPE TRANSPOSASE HSIRS44"/>
    <property type="match status" value="1"/>
</dbReference>
<dbReference type="PhylomeDB" id="O30099"/>
<dbReference type="Pfam" id="PF13610">
    <property type="entry name" value="DDE_Tnp_IS240"/>
    <property type="match status" value="1"/>
</dbReference>
<dbReference type="eggNOG" id="arCOG02134">
    <property type="taxonomic scope" value="Archaea"/>
</dbReference>
<dbReference type="EnsemblBacteria" id="AAB91103">
    <property type="protein sequence ID" value="AAB91103"/>
    <property type="gene ID" value="AF_0138"/>
</dbReference>
<dbReference type="OrthoDB" id="65243at2157"/>
<dbReference type="EMBL" id="AE000782">
    <property type="protein sequence ID" value="AAB91103.1"/>
    <property type="molecule type" value="Genomic_DNA"/>
</dbReference>
<dbReference type="PIR" id="B69267">
    <property type="entry name" value="B69267"/>
</dbReference>
<evidence type="ECO:0000313" key="3">
    <source>
        <dbReference type="Proteomes" id="UP000002199"/>
    </source>
</evidence>
<dbReference type="Proteomes" id="UP000002199">
    <property type="component" value="Chromosome"/>
</dbReference>
<reference evidence="2 3" key="1">
    <citation type="journal article" date="1997" name="Nature">
        <title>The complete genome sequence of the hyperthermophilic, sulphate-reducing archaeon Archaeoglobus fulgidus.</title>
        <authorList>
            <person name="Klenk H.P."/>
            <person name="Clayton R.A."/>
            <person name="Tomb J."/>
            <person name="White O."/>
            <person name="Nelson K.E."/>
            <person name="Ketchum K.A."/>
            <person name="Dodson R.J."/>
            <person name="Gwinn M."/>
            <person name="Hickey E.K."/>
            <person name="Peterson J.D."/>
            <person name="Richardson D.L."/>
            <person name="Kerlavage A.R."/>
            <person name="Graham D.E."/>
            <person name="Kyrpides N.C."/>
            <person name="Fleischmann R.D."/>
            <person name="Quackenbush J."/>
            <person name="Lee N.H."/>
            <person name="Sutton G.G."/>
            <person name="Gill S."/>
            <person name="Kirkness E.F."/>
            <person name="Dougherty B.A."/>
            <person name="McKenney K."/>
            <person name="Adams M.D."/>
            <person name="Loftus B."/>
            <person name="Peterson S."/>
            <person name="Reich C.I."/>
            <person name="McNeil L.K."/>
            <person name="Badger J.H."/>
            <person name="Glodek A."/>
            <person name="Zhou L."/>
            <person name="Overbeek R."/>
            <person name="Gocayne J.D."/>
            <person name="Weidman J.F."/>
            <person name="McDonald L."/>
            <person name="Utterback T."/>
            <person name="Cotton M.D."/>
            <person name="Spriggs T."/>
            <person name="Artiach P."/>
            <person name="Kaine B.P."/>
            <person name="Sykes S.M."/>
            <person name="Sadow P.W."/>
            <person name="D'Andrea K.P."/>
            <person name="Bowman C."/>
            <person name="Fujii C."/>
            <person name="Garland S.A."/>
            <person name="Mason T.M."/>
            <person name="Olsen G.J."/>
            <person name="Fraser C.M."/>
            <person name="Smith H.O."/>
            <person name="Woese C.R."/>
            <person name="Venter J.C."/>
        </authorList>
    </citation>
    <scope>NUCLEOTIDE SEQUENCE [LARGE SCALE GENOMIC DNA]</scope>
    <source>
        <strain evidence="3">ATCC 49558 / DSM 4304 / JCM 9628 / NBRC 100126 / VC-16</strain>
    </source>
</reference>
<evidence type="ECO:0000313" key="2">
    <source>
        <dbReference type="EMBL" id="AAB91103.1"/>
    </source>
</evidence>
<gene>
    <name evidence="2" type="ordered locus">AF_0138</name>
</gene>
<dbReference type="KEGG" id="afu:AF_0138"/>